<sequence length="192" mass="22530">MKKLLLLLGIGLLLTGCQEKGNISSVSGEYNVHLKGKEPTFYPYSNTMDSLIQYHSFEWNEDLSYPSFPSEWYFITTKEEYEEIFKDFPGGNPFLYSEDFFETYSLVGKFNCIRNYATSNQEVMFGIHEVDKKENQITLTIYQSIIGYVSNNYKNNYLLLGFEDPGKNQDCTYQTEIVYNFYYTDEMLKTPR</sequence>
<reference evidence="1" key="1">
    <citation type="submission" date="2020-10" db="EMBL/GenBank/DDBJ databases">
        <authorList>
            <person name="Gilroy R."/>
        </authorList>
    </citation>
    <scope>NUCLEOTIDE SEQUENCE</scope>
    <source>
        <strain evidence="1">14508</strain>
    </source>
</reference>
<dbReference type="Proteomes" id="UP000886893">
    <property type="component" value="Unassembled WGS sequence"/>
</dbReference>
<name>A0A9D1G9T1_9FIRM</name>
<dbReference type="EMBL" id="DVKI01000103">
    <property type="protein sequence ID" value="HIT17373.1"/>
    <property type="molecule type" value="Genomic_DNA"/>
</dbReference>
<reference evidence="1" key="2">
    <citation type="journal article" date="2021" name="PeerJ">
        <title>Extensive microbial diversity within the chicken gut microbiome revealed by metagenomics and culture.</title>
        <authorList>
            <person name="Gilroy R."/>
            <person name="Ravi A."/>
            <person name="Getino M."/>
            <person name="Pursley I."/>
            <person name="Horton D.L."/>
            <person name="Alikhan N.F."/>
            <person name="Baker D."/>
            <person name="Gharbi K."/>
            <person name="Hall N."/>
            <person name="Watson M."/>
            <person name="Adriaenssens E.M."/>
            <person name="Foster-Nyarko E."/>
            <person name="Jarju S."/>
            <person name="Secka A."/>
            <person name="Antonio M."/>
            <person name="Oren A."/>
            <person name="Chaudhuri R.R."/>
            <person name="La Ragione R."/>
            <person name="Hildebrand F."/>
            <person name="Pallen M.J."/>
        </authorList>
    </citation>
    <scope>NUCLEOTIDE SEQUENCE</scope>
    <source>
        <strain evidence="1">14508</strain>
    </source>
</reference>
<comment type="caution">
    <text evidence="1">The sequence shown here is derived from an EMBL/GenBank/DDBJ whole genome shotgun (WGS) entry which is preliminary data.</text>
</comment>
<proteinExistence type="predicted"/>
<gene>
    <name evidence="1" type="ORF">IAD04_03200</name>
</gene>
<evidence type="ECO:0000313" key="1">
    <source>
        <dbReference type="EMBL" id="HIT17373.1"/>
    </source>
</evidence>
<dbReference type="PROSITE" id="PS51257">
    <property type="entry name" value="PROKAR_LIPOPROTEIN"/>
    <property type="match status" value="1"/>
</dbReference>
<dbReference type="AlphaFoldDB" id="A0A9D1G9T1"/>
<protein>
    <recommendedName>
        <fullName evidence="3">Lipoprotein</fullName>
    </recommendedName>
</protein>
<accession>A0A9D1G9T1</accession>
<evidence type="ECO:0008006" key="3">
    <source>
        <dbReference type="Google" id="ProtNLM"/>
    </source>
</evidence>
<organism evidence="1 2">
    <name type="scientific">Candidatus Caccosoma faecigallinarum</name>
    <dbReference type="NCBI Taxonomy" id="2840720"/>
    <lineage>
        <taxon>Bacteria</taxon>
        <taxon>Bacillati</taxon>
        <taxon>Bacillota</taxon>
        <taxon>Bacillota incertae sedis</taxon>
        <taxon>Candidatus Caccosoma</taxon>
    </lineage>
</organism>
<evidence type="ECO:0000313" key="2">
    <source>
        <dbReference type="Proteomes" id="UP000886893"/>
    </source>
</evidence>